<name>A0AAJ0EX30_9PEZI</name>
<evidence type="ECO:0000313" key="1">
    <source>
        <dbReference type="EMBL" id="KAK1676913.1"/>
    </source>
</evidence>
<dbReference type="RefSeq" id="XP_060430916.1">
    <property type="nucleotide sequence ID" value="XM_060572233.1"/>
</dbReference>
<reference evidence="1" key="1">
    <citation type="submission" date="2021-06" db="EMBL/GenBank/DDBJ databases">
        <title>Comparative genomics, transcriptomics and evolutionary studies reveal genomic signatures of adaptation to plant cell wall in hemibiotrophic fungi.</title>
        <authorList>
            <consortium name="DOE Joint Genome Institute"/>
            <person name="Baroncelli R."/>
            <person name="Diaz J.F."/>
            <person name="Benocci T."/>
            <person name="Peng M."/>
            <person name="Battaglia E."/>
            <person name="Haridas S."/>
            <person name="Andreopoulos W."/>
            <person name="Labutti K."/>
            <person name="Pangilinan J."/>
            <person name="Floch G.L."/>
            <person name="Makela M.R."/>
            <person name="Henrissat B."/>
            <person name="Grigoriev I.V."/>
            <person name="Crouch J.A."/>
            <person name="De Vries R.P."/>
            <person name="Sukno S.A."/>
            <person name="Thon M.R."/>
        </authorList>
    </citation>
    <scope>NUCLEOTIDE SEQUENCE</scope>
    <source>
        <strain evidence="1">CBS 193.32</strain>
    </source>
</reference>
<protein>
    <submittedName>
        <fullName evidence="1">Uncharacterized protein</fullName>
    </submittedName>
</protein>
<evidence type="ECO:0000313" key="2">
    <source>
        <dbReference type="Proteomes" id="UP001224890"/>
    </source>
</evidence>
<dbReference type="EMBL" id="JAHMHR010000016">
    <property type="protein sequence ID" value="KAK1676913.1"/>
    <property type="molecule type" value="Genomic_DNA"/>
</dbReference>
<keyword evidence="2" id="KW-1185">Reference proteome</keyword>
<organism evidence="1 2">
    <name type="scientific">Colletotrichum godetiae</name>
    <dbReference type="NCBI Taxonomy" id="1209918"/>
    <lineage>
        <taxon>Eukaryota</taxon>
        <taxon>Fungi</taxon>
        <taxon>Dikarya</taxon>
        <taxon>Ascomycota</taxon>
        <taxon>Pezizomycotina</taxon>
        <taxon>Sordariomycetes</taxon>
        <taxon>Hypocreomycetidae</taxon>
        <taxon>Glomerellales</taxon>
        <taxon>Glomerellaceae</taxon>
        <taxon>Colletotrichum</taxon>
        <taxon>Colletotrichum acutatum species complex</taxon>
    </lineage>
</organism>
<comment type="caution">
    <text evidence="1">The sequence shown here is derived from an EMBL/GenBank/DDBJ whole genome shotgun (WGS) entry which is preliminary data.</text>
</comment>
<dbReference type="GeneID" id="85456759"/>
<accession>A0AAJ0EX30</accession>
<sequence length="163" mass="18202">MRDRKQDLCRPMVAGFLRACVVAEPCVIKSVNCEGSTSLTDPIDLQDFSVTESTYANLVFSGNVRRDIEDRNLGFSIRHPVRVGFLTTAPLKSDVVIIELCLPVPHMASPGQFRLLGDSSLQDEHKSIQALKQLQNDSYKNGYTRRKSEARQIALGTRSCFQV</sequence>
<proteinExistence type="predicted"/>
<dbReference type="AlphaFoldDB" id="A0AAJ0EX30"/>
<gene>
    <name evidence="1" type="ORF">BDP55DRAFT_630997</name>
</gene>
<dbReference type="Proteomes" id="UP001224890">
    <property type="component" value="Unassembled WGS sequence"/>
</dbReference>